<dbReference type="FunFam" id="3.40.50.720:FF:000924">
    <property type="entry name" value="GDP-mannose 4,6 dehydratase"/>
    <property type="match status" value="1"/>
</dbReference>
<keyword evidence="4" id="KW-0456">Lyase</keyword>
<accession>A0A4Y9ZD65</accession>
<dbReference type="NCBIfam" id="TIGR01472">
    <property type="entry name" value="gmd"/>
    <property type="match status" value="1"/>
</dbReference>
<evidence type="ECO:0000259" key="5">
    <source>
        <dbReference type="Pfam" id="PF16363"/>
    </source>
</evidence>
<evidence type="ECO:0000256" key="2">
    <source>
        <dbReference type="ARBA" id="ARBA00009263"/>
    </source>
</evidence>
<reference evidence="6 7" key="1">
    <citation type="submission" date="2019-02" db="EMBL/GenBank/DDBJ databases">
        <title>Genome sequencing of the rare red list fungi Dentipellis fragilis.</title>
        <authorList>
            <person name="Buettner E."/>
            <person name="Kellner H."/>
        </authorList>
    </citation>
    <scope>NUCLEOTIDE SEQUENCE [LARGE SCALE GENOMIC DNA]</scope>
    <source>
        <strain evidence="6 7">DSM 105465</strain>
    </source>
</reference>
<dbReference type="InterPro" id="IPR006368">
    <property type="entry name" value="GDP_Man_deHydtase"/>
</dbReference>
<evidence type="ECO:0000256" key="3">
    <source>
        <dbReference type="ARBA" id="ARBA00011989"/>
    </source>
</evidence>
<protein>
    <recommendedName>
        <fullName evidence="3">GDP-mannose 4,6-dehydratase</fullName>
        <ecNumber evidence="3">4.2.1.47</ecNumber>
    </recommendedName>
</protein>
<dbReference type="Proteomes" id="UP000298327">
    <property type="component" value="Unassembled WGS sequence"/>
</dbReference>
<dbReference type="AlphaFoldDB" id="A0A4Y9ZD65"/>
<gene>
    <name evidence="6" type="ORF">EVG20_g1233</name>
</gene>
<dbReference type="InterPro" id="IPR016040">
    <property type="entry name" value="NAD(P)-bd_dom"/>
</dbReference>
<comment type="similarity">
    <text evidence="2">Belongs to the NAD(P)-dependent epimerase/dehydratase family. GDP-mannose 4,6-dehydratase subfamily.</text>
</comment>
<evidence type="ECO:0000313" key="7">
    <source>
        <dbReference type="Proteomes" id="UP000298327"/>
    </source>
</evidence>
<evidence type="ECO:0000313" key="6">
    <source>
        <dbReference type="EMBL" id="TFY71783.1"/>
    </source>
</evidence>
<organism evidence="6 7">
    <name type="scientific">Dentipellis fragilis</name>
    <dbReference type="NCBI Taxonomy" id="205917"/>
    <lineage>
        <taxon>Eukaryota</taxon>
        <taxon>Fungi</taxon>
        <taxon>Dikarya</taxon>
        <taxon>Basidiomycota</taxon>
        <taxon>Agaricomycotina</taxon>
        <taxon>Agaricomycetes</taxon>
        <taxon>Russulales</taxon>
        <taxon>Hericiaceae</taxon>
        <taxon>Dentipellis</taxon>
    </lineage>
</organism>
<dbReference type="PANTHER" id="PTHR43715">
    <property type="entry name" value="GDP-MANNOSE 4,6-DEHYDRATASE"/>
    <property type="match status" value="1"/>
</dbReference>
<dbReference type="GO" id="GO:0042351">
    <property type="term" value="P:'de novo' GDP-L-fucose biosynthetic process"/>
    <property type="evidence" value="ECO:0007669"/>
    <property type="project" value="TreeGrafter"/>
</dbReference>
<dbReference type="SUPFAM" id="SSF51735">
    <property type="entry name" value="NAD(P)-binding Rossmann-fold domains"/>
    <property type="match status" value="1"/>
</dbReference>
<evidence type="ECO:0000256" key="1">
    <source>
        <dbReference type="ARBA" id="ARBA00001937"/>
    </source>
</evidence>
<comment type="cofactor">
    <cofactor evidence="1">
        <name>NADP(+)</name>
        <dbReference type="ChEBI" id="CHEBI:58349"/>
    </cofactor>
</comment>
<dbReference type="CDD" id="cd05260">
    <property type="entry name" value="GDP_MD_SDR_e"/>
    <property type="match status" value="1"/>
</dbReference>
<evidence type="ECO:0000256" key="4">
    <source>
        <dbReference type="ARBA" id="ARBA00023239"/>
    </source>
</evidence>
<name>A0A4Y9ZD65_9AGAM</name>
<dbReference type="PANTHER" id="PTHR43715:SF1">
    <property type="entry name" value="GDP-MANNOSE 4,6 DEHYDRATASE"/>
    <property type="match status" value="1"/>
</dbReference>
<dbReference type="OrthoDB" id="10253554at2759"/>
<dbReference type="GO" id="GO:0008446">
    <property type="term" value="F:GDP-mannose 4,6-dehydratase activity"/>
    <property type="evidence" value="ECO:0007669"/>
    <property type="project" value="UniProtKB-EC"/>
</dbReference>
<keyword evidence="7" id="KW-1185">Reference proteome</keyword>
<dbReference type="HAMAP" id="MF_00955">
    <property type="entry name" value="GDP_Man_dehydratase"/>
    <property type="match status" value="1"/>
</dbReference>
<dbReference type="EMBL" id="SEOQ01000037">
    <property type="protein sequence ID" value="TFY71783.1"/>
    <property type="molecule type" value="Genomic_DNA"/>
</dbReference>
<sequence length="407" mass="45684">MASIADVPTPFAHLNLPSPEEYRKRKVALISGKHPLPSHLPLGGRAPFTHQISSMLPGITGQDGSYLTELLLEKGYEVHGIIRRSSSFNTGRLHHLYVDQHERVFSPSALAARPLTPVLVTRPTNLVYILAQVQPTEIYNLGAQSHVKVSFEMAEYTGDVDGLGTLRLLDAVRTCGLEKHVRFYQASTSELYGLVQSVPQDEKTPFYPRSPYGVAKLYAFWITKNYREAYGMYACNGILFNHESPRRGRTFVTRKITRAAADISIGKQACLYLGNLDAKRDWGHARDYVEGMWRMLQQPAPEDFVLATGETHPVREFVEKSFAVLGITIRWEGSGTQEVGINTKDGKVVVKVDPQYFRPAEVELLLGNPAKAERELGWKRQVNFDSLVREMVEADLKASRSLVEDQN</sequence>
<feature type="domain" description="NAD(P)-binding" evidence="5">
    <location>
        <begin position="58"/>
        <end position="391"/>
    </location>
</feature>
<proteinExistence type="inferred from homology"/>
<dbReference type="Gene3D" id="3.40.50.720">
    <property type="entry name" value="NAD(P)-binding Rossmann-like Domain"/>
    <property type="match status" value="1"/>
</dbReference>
<comment type="caution">
    <text evidence="6">The sequence shown here is derived from an EMBL/GenBank/DDBJ whole genome shotgun (WGS) entry which is preliminary data.</text>
</comment>
<dbReference type="Gene3D" id="3.90.25.10">
    <property type="entry name" value="UDP-galactose 4-epimerase, domain 1"/>
    <property type="match status" value="1"/>
</dbReference>
<dbReference type="EC" id="4.2.1.47" evidence="3"/>
<dbReference type="InterPro" id="IPR036291">
    <property type="entry name" value="NAD(P)-bd_dom_sf"/>
</dbReference>
<dbReference type="Pfam" id="PF16363">
    <property type="entry name" value="GDP_Man_Dehyd"/>
    <property type="match status" value="1"/>
</dbReference>
<dbReference type="STRING" id="205917.A0A4Y9ZD65"/>